<dbReference type="PANTHER" id="PTHR37846">
    <property type="entry name" value="YALI0B21296P"/>
    <property type="match status" value="1"/>
</dbReference>
<keyword evidence="1" id="KW-0472">Membrane</keyword>
<reference evidence="3 4" key="1">
    <citation type="submission" date="2014-04" db="EMBL/GenBank/DDBJ databases">
        <authorList>
            <consortium name="DOE Joint Genome Institute"/>
            <person name="Kuo A."/>
            <person name="Kohler A."/>
            <person name="Nagy L.G."/>
            <person name="Floudas D."/>
            <person name="Copeland A."/>
            <person name="Barry K.W."/>
            <person name="Cichocki N."/>
            <person name="Veneault-Fourrey C."/>
            <person name="LaButti K."/>
            <person name="Lindquist E.A."/>
            <person name="Lipzen A."/>
            <person name="Lundell T."/>
            <person name="Morin E."/>
            <person name="Murat C."/>
            <person name="Sun H."/>
            <person name="Tunlid A."/>
            <person name="Henrissat B."/>
            <person name="Grigoriev I.V."/>
            <person name="Hibbett D.S."/>
            <person name="Martin F."/>
            <person name="Nordberg H.P."/>
            <person name="Cantor M.N."/>
            <person name="Hua S.X."/>
        </authorList>
    </citation>
    <scope>NUCLEOTIDE SEQUENCE [LARGE SCALE GENOMIC DNA]</scope>
    <source>
        <strain evidence="3 4">Foug A</strain>
    </source>
</reference>
<keyword evidence="4" id="KW-1185">Reference proteome</keyword>
<accession>A0A0C3EKB4</accession>
<evidence type="ECO:0000313" key="4">
    <source>
        <dbReference type="Proteomes" id="UP000053989"/>
    </source>
</evidence>
<dbReference type="Pfam" id="PF24841">
    <property type="entry name" value="DUF7719"/>
    <property type="match status" value="1"/>
</dbReference>
<dbReference type="InterPro" id="IPR056136">
    <property type="entry name" value="DUF7719"/>
</dbReference>
<feature type="transmembrane region" description="Helical" evidence="1">
    <location>
        <begin position="161"/>
        <end position="187"/>
    </location>
</feature>
<feature type="transmembrane region" description="Helical" evidence="1">
    <location>
        <begin position="97"/>
        <end position="116"/>
    </location>
</feature>
<protein>
    <recommendedName>
        <fullName evidence="2">DUF7719 domain-containing protein</fullName>
    </recommendedName>
</protein>
<organism evidence="3 4">
    <name type="scientific">Scleroderma citrinum Foug A</name>
    <dbReference type="NCBI Taxonomy" id="1036808"/>
    <lineage>
        <taxon>Eukaryota</taxon>
        <taxon>Fungi</taxon>
        <taxon>Dikarya</taxon>
        <taxon>Basidiomycota</taxon>
        <taxon>Agaricomycotina</taxon>
        <taxon>Agaricomycetes</taxon>
        <taxon>Agaricomycetidae</taxon>
        <taxon>Boletales</taxon>
        <taxon>Sclerodermatineae</taxon>
        <taxon>Sclerodermataceae</taxon>
        <taxon>Scleroderma</taxon>
    </lineage>
</organism>
<dbReference type="EMBL" id="KN822008">
    <property type="protein sequence ID" value="KIM68614.1"/>
    <property type="molecule type" value="Genomic_DNA"/>
</dbReference>
<feature type="transmembrane region" description="Helical" evidence="1">
    <location>
        <begin position="63"/>
        <end position="85"/>
    </location>
</feature>
<feature type="transmembrane region" description="Helical" evidence="1">
    <location>
        <begin position="122"/>
        <end position="141"/>
    </location>
</feature>
<gene>
    <name evidence="3" type="ORF">SCLCIDRAFT_105377</name>
</gene>
<dbReference type="AlphaFoldDB" id="A0A0C3EKB4"/>
<reference evidence="4" key="2">
    <citation type="submission" date="2015-01" db="EMBL/GenBank/DDBJ databases">
        <title>Evolutionary Origins and Diversification of the Mycorrhizal Mutualists.</title>
        <authorList>
            <consortium name="DOE Joint Genome Institute"/>
            <consortium name="Mycorrhizal Genomics Consortium"/>
            <person name="Kohler A."/>
            <person name="Kuo A."/>
            <person name="Nagy L.G."/>
            <person name="Floudas D."/>
            <person name="Copeland A."/>
            <person name="Barry K.W."/>
            <person name="Cichocki N."/>
            <person name="Veneault-Fourrey C."/>
            <person name="LaButti K."/>
            <person name="Lindquist E.A."/>
            <person name="Lipzen A."/>
            <person name="Lundell T."/>
            <person name="Morin E."/>
            <person name="Murat C."/>
            <person name="Riley R."/>
            <person name="Ohm R."/>
            <person name="Sun H."/>
            <person name="Tunlid A."/>
            <person name="Henrissat B."/>
            <person name="Grigoriev I.V."/>
            <person name="Hibbett D.S."/>
            <person name="Martin F."/>
        </authorList>
    </citation>
    <scope>NUCLEOTIDE SEQUENCE [LARGE SCALE GENOMIC DNA]</scope>
    <source>
        <strain evidence="4">Foug A</strain>
    </source>
</reference>
<sequence>MAKTRKNASKATSDDLQDIKISEEEQWRLVRESGVLSKVAVNTDAKESKSEPNDGPGALAEEIFDAAIIIMPMTFFLILMEILIHHQYARQPTFREVVQKLLNTLPIMSVFMFYTIRHKHNTHVQVALFLLSLGVAPRMIWLVNRGNWLTNIAQCPQFATIWLYTILQLNLPFAVLSLCLVGTWTWWSGLRLL</sequence>
<keyword evidence="1" id="KW-1133">Transmembrane helix</keyword>
<name>A0A0C3EKB4_9AGAM</name>
<dbReference type="Proteomes" id="UP000053989">
    <property type="component" value="Unassembled WGS sequence"/>
</dbReference>
<dbReference type="STRING" id="1036808.A0A0C3EKB4"/>
<feature type="domain" description="DUF7719" evidence="2">
    <location>
        <begin position="125"/>
        <end position="191"/>
    </location>
</feature>
<keyword evidence="1" id="KW-0812">Transmembrane</keyword>
<proteinExistence type="predicted"/>
<dbReference type="InParanoid" id="A0A0C3EKB4"/>
<evidence type="ECO:0000256" key="1">
    <source>
        <dbReference type="SAM" id="Phobius"/>
    </source>
</evidence>
<evidence type="ECO:0000259" key="2">
    <source>
        <dbReference type="Pfam" id="PF24841"/>
    </source>
</evidence>
<dbReference type="OrthoDB" id="5597489at2759"/>
<dbReference type="PANTHER" id="PTHR37846:SF1">
    <property type="entry name" value="DEACETYLASE-LIKE PROTEIN"/>
    <property type="match status" value="1"/>
</dbReference>
<evidence type="ECO:0000313" key="3">
    <source>
        <dbReference type="EMBL" id="KIM68614.1"/>
    </source>
</evidence>
<dbReference type="HOGENOM" id="CLU_074873_1_0_1"/>